<dbReference type="Proteomes" id="UP000294614">
    <property type="component" value="Unassembled WGS sequence"/>
</dbReference>
<dbReference type="GO" id="GO:1990002">
    <property type="term" value="F:methylglyoxal reductase (NADPH) (acetol producing) activity"/>
    <property type="evidence" value="ECO:0007669"/>
    <property type="project" value="TreeGrafter"/>
</dbReference>
<protein>
    <submittedName>
        <fullName evidence="5">NADP-dependent alcohol dehydrogenase</fullName>
    </submittedName>
</protein>
<dbReference type="OrthoDB" id="9778433at2"/>
<accession>A0A4R1K5F1</accession>
<gene>
    <name evidence="5" type="ORF">C8D98_2307</name>
</gene>
<evidence type="ECO:0000259" key="3">
    <source>
        <dbReference type="Pfam" id="PF00465"/>
    </source>
</evidence>
<dbReference type="InterPro" id="IPR044731">
    <property type="entry name" value="BDH-like"/>
</dbReference>
<comment type="similarity">
    <text evidence="1">Belongs to the iron-containing alcohol dehydrogenase family.</text>
</comment>
<proteinExistence type="inferred from homology"/>
<keyword evidence="6" id="KW-1185">Reference proteome</keyword>
<reference evidence="5 6" key="1">
    <citation type="submission" date="2019-03" db="EMBL/GenBank/DDBJ databases">
        <title>Genomic Encyclopedia of Type Strains, Phase IV (KMG-IV): sequencing the most valuable type-strain genomes for metagenomic binning, comparative biology and taxonomic classification.</title>
        <authorList>
            <person name="Goeker M."/>
        </authorList>
    </citation>
    <scope>NUCLEOTIDE SEQUENCE [LARGE SCALE GENOMIC DNA]</scope>
    <source>
        <strain evidence="5 6">DSM 24984</strain>
    </source>
</reference>
<dbReference type="GO" id="GO:0005829">
    <property type="term" value="C:cytosol"/>
    <property type="evidence" value="ECO:0007669"/>
    <property type="project" value="TreeGrafter"/>
</dbReference>
<comment type="caution">
    <text evidence="5">The sequence shown here is derived from an EMBL/GenBank/DDBJ whole genome shotgun (WGS) entry which is preliminary data.</text>
</comment>
<feature type="domain" description="Alcohol dehydrogenase iron-type/glycerol dehydrogenase GldA" evidence="3">
    <location>
        <begin position="12"/>
        <end position="176"/>
    </location>
</feature>
<dbReference type="Gene3D" id="3.40.50.1970">
    <property type="match status" value="1"/>
</dbReference>
<dbReference type="CDD" id="cd08187">
    <property type="entry name" value="BDH"/>
    <property type="match status" value="1"/>
</dbReference>
<dbReference type="FunFam" id="3.40.50.1970:FF:000003">
    <property type="entry name" value="Alcohol dehydrogenase, iron-containing"/>
    <property type="match status" value="1"/>
</dbReference>
<name>A0A4R1K5F1_9BACT</name>
<dbReference type="GO" id="GO:0008106">
    <property type="term" value="F:alcohol dehydrogenase (NADP+) activity"/>
    <property type="evidence" value="ECO:0007669"/>
    <property type="project" value="TreeGrafter"/>
</dbReference>
<evidence type="ECO:0000256" key="2">
    <source>
        <dbReference type="ARBA" id="ARBA00023002"/>
    </source>
</evidence>
<evidence type="ECO:0000313" key="5">
    <source>
        <dbReference type="EMBL" id="TCK59374.1"/>
    </source>
</evidence>
<dbReference type="InterPro" id="IPR018211">
    <property type="entry name" value="ADH_Fe_CS"/>
</dbReference>
<dbReference type="PROSITE" id="PS00060">
    <property type="entry name" value="ADH_IRON_2"/>
    <property type="match status" value="1"/>
</dbReference>
<dbReference type="EMBL" id="SMGG01000006">
    <property type="protein sequence ID" value="TCK59374.1"/>
    <property type="molecule type" value="Genomic_DNA"/>
</dbReference>
<dbReference type="RefSeq" id="WP_132874284.1">
    <property type="nucleotide sequence ID" value="NZ_SMGG01000006.1"/>
</dbReference>
<organism evidence="5 6">
    <name type="scientific">Seleniivibrio woodruffii</name>
    <dbReference type="NCBI Taxonomy" id="1078050"/>
    <lineage>
        <taxon>Bacteria</taxon>
        <taxon>Pseudomonadati</taxon>
        <taxon>Deferribacterota</taxon>
        <taxon>Deferribacteres</taxon>
        <taxon>Deferribacterales</taxon>
        <taxon>Geovibrionaceae</taxon>
        <taxon>Seleniivibrio</taxon>
    </lineage>
</organism>
<dbReference type="PANTHER" id="PTHR43633">
    <property type="entry name" value="ALCOHOL DEHYDROGENASE YQHD"/>
    <property type="match status" value="1"/>
</dbReference>
<dbReference type="InterPro" id="IPR056798">
    <property type="entry name" value="ADH_Fe_C"/>
</dbReference>
<dbReference type="Gene3D" id="1.20.1090.10">
    <property type="entry name" value="Dehydroquinate synthase-like - alpha domain"/>
    <property type="match status" value="1"/>
</dbReference>
<evidence type="ECO:0000259" key="4">
    <source>
        <dbReference type="Pfam" id="PF25137"/>
    </source>
</evidence>
<dbReference type="PANTHER" id="PTHR43633:SF1">
    <property type="entry name" value="ALCOHOL DEHYDROGENASE YQHD"/>
    <property type="match status" value="1"/>
</dbReference>
<dbReference type="Pfam" id="PF25137">
    <property type="entry name" value="ADH_Fe_C"/>
    <property type="match status" value="1"/>
</dbReference>
<evidence type="ECO:0000256" key="1">
    <source>
        <dbReference type="ARBA" id="ARBA00007358"/>
    </source>
</evidence>
<dbReference type="GO" id="GO:1990362">
    <property type="term" value="F:butanol dehydrogenase (NAD+) activity"/>
    <property type="evidence" value="ECO:0007669"/>
    <property type="project" value="InterPro"/>
</dbReference>
<feature type="domain" description="Fe-containing alcohol dehydrogenase-like C-terminal" evidence="4">
    <location>
        <begin position="189"/>
        <end position="348"/>
    </location>
</feature>
<keyword evidence="2" id="KW-0560">Oxidoreductase</keyword>
<dbReference type="SUPFAM" id="SSF56796">
    <property type="entry name" value="Dehydroquinate synthase-like"/>
    <property type="match status" value="1"/>
</dbReference>
<evidence type="ECO:0000313" key="6">
    <source>
        <dbReference type="Proteomes" id="UP000294614"/>
    </source>
</evidence>
<dbReference type="Pfam" id="PF00465">
    <property type="entry name" value="Fe-ADH"/>
    <property type="match status" value="1"/>
</dbReference>
<dbReference type="AlphaFoldDB" id="A0A4R1K5F1"/>
<dbReference type="InterPro" id="IPR001670">
    <property type="entry name" value="ADH_Fe/GldA"/>
</dbReference>
<sequence length="383" mass="41667">MTTFSNFTYYNPTRIVFGSGTIASIEKLIHTDKKILFIYGGGSIKTNGVYAQVTEALKGHTFTEFSGVEANPHKETLDKAVAVVKNEGIDFILAVGGGSVIDGAKYVAAAALYDGDGWDILEWKHTVKKAVPIGAVLTLPATGSESNGGSVITRAETQEKRFFKSEAVYPVFAVMDYTVMTTLSDRQLANGLVDTFVHTAEQYLTYPTDGMVQDGYAEALLRNIAALAKDWENRRTESWQKNLMWTSNQALNELIGVGVPQDWATHMIGHELTAIYGLDHGQTLAIVLPALLRQLRLQKSKKLLKMGRNVFGLEGADLTEDKTIDKIEALFRSVDVKLTLSEYGIKADVDAVVTALKGHGMTALGETGSITPDVAACILQRAL</sequence>
<dbReference type="GO" id="GO:0046872">
    <property type="term" value="F:metal ion binding"/>
    <property type="evidence" value="ECO:0007669"/>
    <property type="project" value="InterPro"/>
</dbReference>